<evidence type="ECO:0000313" key="2">
    <source>
        <dbReference type="EMBL" id="RXR25283.1"/>
    </source>
</evidence>
<dbReference type="Proteomes" id="UP000290517">
    <property type="component" value="Unassembled WGS sequence"/>
</dbReference>
<evidence type="ECO:0000313" key="4">
    <source>
        <dbReference type="Proteomes" id="UP000289805"/>
    </source>
</evidence>
<dbReference type="EMBL" id="SDJR01000006">
    <property type="protein sequence ID" value="RXR25283.1"/>
    <property type="molecule type" value="Genomic_DNA"/>
</dbReference>
<dbReference type="EMBL" id="SDJQ01000017">
    <property type="protein sequence ID" value="RXR32776.1"/>
    <property type="molecule type" value="Genomic_DNA"/>
</dbReference>
<dbReference type="Proteomes" id="UP000289805">
    <property type="component" value="Unassembled WGS sequence"/>
</dbReference>
<reference evidence="4 5" key="1">
    <citation type="submission" date="2019-01" db="EMBL/GenBank/DDBJ databases">
        <title>Oerskovia turbata Genome sequencing and assembly.</title>
        <authorList>
            <person name="Dou T."/>
        </authorList>
    </citation>
    <scope>NUCLEOTIDE SEQUENCE [LARGE SCALE GENOMIC DNA]</scope>
    <source>
        <strain evidence="3 4">JCM12123</strain>
        <strain evidence="2 5">JCM3160</strain>
    </source>
</reference>
<organism evidence="3 4">
    <name type="scientific">Oerskovia turbata</name>
    <dbReference type="NCBI Taxonomy" id="1713"/>
    <lineage>
        <taxon>Bacteria</taxon>
        <taxon>Bacillati</taxon>
        <taxon>Actinomycetota</taxon>
        <taxon>Actinomycetes</taxon>
        <taxon>Micrococcales</taxon>
        <taxon>Cellulomonadaceae</taxon>
        <taxon>Oerskovia</taxon>
    </lineage>
</organism>
<keyword evidence="5" id="KW-1185">Reference proteome</keyword>
<dbReference type="Gene3D" id="3.40.50.360">
    <property type="match status" value="1"/>
</dbReference>
<evidence type="ECO:0000313" key="5">
    <source>
        <dbReference type="Proteomes" id="UP000290517"/>
    </source>
</evidence>
<comment type="caution">
    <text evidence="3">The sequence shown here is derived from an EMBL/GenBank/DDBJ whole genome shotgun (WGS) entry which is preliminary data.</text>
</comment>
<evidence type="ECO:0000259" key="1">
    <source>
        <dbReference type="PROSITE" id="PS50902"/>
    </source>
</evidence>
<dbReference type="AlphaFoldDB" id="A0A4V1N4N4"/>
<dbReference type="InterPro" id="IPR008254">
    <property type="entry name" value="Flavodoxin/NO_synth"/>
</dbReference>
<gene>
    <name evidence="2" type="ORF">EQW73_10525</name>
    <name evidence="3" type="ORF">EQW78_13660</name>
</gene>
<accession>A0A4V1N4N4</accession>
<name>A0A4V1N4N4_9CELL</name>
<protein>
    <submittedName>
        <fullName evidence="3">Flavodoxin</fullName>
    </submittedName>
</protein>
<dbReference type="PROSITE" id="PS50902">
    <property type="entry name" value="FLAVODOXIN_LIKE"/>
    <property type="match status" value="1"/>
</dbReference>
<dbReference type="GO" id="GO:0010181">
    <property type="term" value="F:FMN binding"/>
    <property type="evidence" value="ECO:0007669"/>
    <property type="project" value="InterPro"/>
</dbReference>
<dbReference type="InterPro" id="IPR029039">
    <property type="entry name" value="Flavoprotein-like_sf"/>
</dbReference>
<dbReference type="RefSeq" id="WP_030150196.1">
    <property type="nucleotide sequence ID" value="NZ_JOFV01000003.1"/>
</dbReference>
<proteinExistence type="predicted"/>
<dbReference type="OrthoDB" id="3253043at2"/>
<feature type="domain" description="Flavodoxin-like" evidence="1">
    <location>
        <begin position="10"/>
        <end position="177"/>
    </location>
</feature>
<sequence>MSNHEENLTAAVVFESMFGNCERVARQIAAGMANGVPVQVVDVADVVADPSILDGVALVVAGGPTHSMSMSRPGTRAEAVQRSGGTVPARNVGLREWCVALQDRSDGRGPRWVTTFDTRTALGRAIPSSASRAAARIITRKGYEMLVPLRSFLVEDAAGPLVDGHLEEAYVWGEKIAAALRAQVLVAV</sequence>
<dbReference type="SUPFAM" id="SSF52218">
    <property type="entry name" value="Flavoproteins"/>
    <property type="match status" value="1"/>
</dbReference>
<evidence type="ECO:0000313" key="3">
    <source>
        <dbReference type="EMBL" id="RXR32776.1"/>
    </source>
</evidence>
<dbReference type="STRING" id="1713.GCA_000718325_00637"/>